<keyword evidence="1" id="KW-0732">Signal</keyword>
<evidence type="ECO:0000313" key="2">
    <source>
        <dbReference type="EMBL" id="MFC3143430.1"/>
    </source>
</evidence>
<protein>
    <submittedName>
        <fullName evidence="2">DUF6636 domain-containing protein</fullName>
    </submittedName>
</protein>
<comment type="caution">
    <text evidence="2">The sequence shown here is derived from an EMBL/GenBank/DDBJ whole genome shotgun (WGS) entry which is preliminary data.</text>
</comment>
<dbReference type="Pfam" id="PF20341">
    <property type="entry name" value="DUF6636"/>
    <property type="match status" value="1"/>
</dbReference>
<reference evidence="3" key="1">
    <citation type="journal article" date="2019" name="Int. J. Syst. Evol. Microbiol.">
        <title>The Global Catalogue of Microorganisms (GCM) 10K type strain sequencing project: providing services to taxonomists for standard genome sequencing and annotation.</title>
        <authorList>
            <consortium name="The Broad Institute Genomics Platform"/>
            <consortium name="The Broad Institute Genome Sequencing Center for Infectious Disease"/>
            <person name="Wu L."/>
            <person name="Ma J."/>
        </authorList>
    </citation>
    <scope>NUCLEOTIDE SEQUENCE [LARGE SCALE GENOMIC DNA]</scope>
    <source>
        <strain evidence="3">KCTC 52366</strain>
    </source>
</reference>
<evidence type="ECO:0000313" key="3">
    <source>
        <dbReference type="Proteomes" id="UP001595632"/>
    </source>
</evidence>
<gene>
    <name evidence="2" type="ORF">ACFOGP_11960</name>
</gene>
<name>A0ABV7GPQ0_9RHOB</name>
<evidence type="ECO:0000256" key="1">
    <source>
        <dbReference type="SAM" id="SignalP"/>
    </source>
</evidence>
<feature type="signal peptide" evidence="1">
    <location>
        <begin position="1"/>
        <end position="25"/>
    </location>
</feature>
<sequence>MPRIAHCLFAALLAAALALPSPSKAQGMDIVFETPSGNIECTMVFKMNASYIVCTIVQRNPGPTALPRPADCTGYWGHSFTMLDTGPASLRCEPTPPRDTWIESKLNYGETAPYRGLTCTSTASGLQCVNTDGHGFFLSRARQAVF</sequence>
<feature type="chain" id="PRO_5045575052" evidence="1">
    <location>
        <begin position="26"/>
        <end position="146"/>
    </location>
</feature>
<organism evidence="2 3">
    <name type="scientific">Psychromarinibacter halotolerans</name>
    <dbReference type="NCBI Taxonomy" id="1775175"/>
    <lineage>
        <taxon>Bacteria</taxon>
        <taxon>Pseudomonadati</taxon>
        <taxon>Pseudomonadota</taxon>
        <taxon>Alphaproteobacteria</taxon>
        <taxon>Rhodobacterales</taxon>
        <taxon>Paracoccaceae</taxon>
        <taxon>Psychromarinibacter</taxon>
    </lineage>
</organism>
<keyword evidence="3" id="KW-1185">Reference proteome</keyword>
<dbReference type="InterPro" id="IPR046576">
    <property type="entry name" value="DUF6636"/>
</dbReference>
<dbReference type="EMBL" id="JBHRTB010000010">
    <property type="protein sequence ID" value="MFC3143430.1"/>
    <property type="molecule type" value="Genomic_DNA"/>
</dbReference>
<accession>A0ABV7GPQ0</accession>
<proteinExistence type="predicted"/>
<dbReference type="RefSeq" id="WP_275630720.1">
    <property type="nucleotide sequence ID" value="NZ_JARGYD010000001.1"/>
</dbReference>
<dbReference type="Proteomes" id="UP001595632">
    <property type="component" value="Unassembled WGS sequence"/>
</dbReference>